<keyword evidence="4 9" id="KW-0863">Zinc-finger</keyword>
<dbReference type="PROSITE" id="PS50157">
    <property type="entry name" value="ZINC_FINGER_C2H2_2"/>
    <property type="match status" value="2"/>
</dbReference>
<dbReference type="PANTHER" id="PTHR23235">
    <property type="entry name" value="KRUEPPEL-LIKE TRANSCRIPTION FACTOR"/>
    <property type="match status" value="1"/>
</dbReference>
<dbReference type="InterPro" id="IPR013087">
    <property type="entry name" value="Znf_C2H2_type"/>
</dbReference>
<feature type="binding site" evidence="10">
    <location>
        <position position="55"/>
    </location>
    <ligand>
        <name>Zn(2+)</name>
        <dbReference type="ChEBI" id="CHEBI:29105"/>
    </ligand>
</feature>
<dbReference type="PROSITE" id="PS51915">
    <property type="entry name" value="ZAD"/>
    <property type="match status" value="1"/>
</dbReference>
<evidence type="ECO:0000313" key="14">
    <source>
        <dbReference type="Proteomes" id="UP000015102"/>
    </source>
</evidence>
<dbReference type="STRING" id="36166.T1GFY6"/>
<comment type="subcellular location">
    <subcellularLocation>
        <location evidence="1">Nucleus</location>
    </subcellularLocation>
</comment>
<dbReference type="AlphaFoldDB" id="T1GFY6"/>
<dbReference type="SMART" id="SM00355">
    <property type="entry name" value="ZnF_C2H2"/>
    <property type="match status" value="2"/>
</dbReference>
<evidence type="ECO:0000256" key="2">
    <source>
        <dbReference type="ARBA" id="ARBA00022723"/>
    </source>
</evidence>
<dbReference type="GO" id="GO:0005634">
    <property type="term" value="C:nucleus"/>
    <property type="evidence" value="ECO:0007669"/>
    <property type="project" value="UniProtKB-SubCell"/>
</dbReference>
<dbReference type="Gene3D" id="3.30.160.60">
    <property type="entry name" value="Classic Zinc Finger"/>
    <property type="match status" value="2"/>
</dbReference>
<dbReference type="SUPFAM" id="SSF57667">
    <property type="entry name" value="beta-beta-alpha zinc fingers"/>
    <property type="match status" value="1"/>
</dbReference>
<accession>T1GFY6</accession>
<dbReference type="PROSITE" id="PS00028">
    <property type="entry name" value="ZINC_FINGER_C2H2_1"/>
    <property type="match status" value="2"/>
</dbReference>
<proteinExistence type="predicted"/>
<feature type="binding site" evidence="10">
    <location>
        <position position="58"/>
    </location>
    <ligand>
        <name>Zn(2+)</name>
        <dbReference type="ChEBI" id="CHEBI:29105"/>
    </ligand>
</feature>
<keyword evidence="3" id="KW-0677">Repeat</keyword>
<keyword evidence="7" id="KW-0804">Transcription</keyword>
<dbReference type="SUPFAM" id="SSF57716">
    <property type="entry name" value="Glucocorticoid receptor-like (DNA-binding domain)"/>
    <property type="match status" value="1"/>
</dbReference>
<dbReference type="Pfam" id="PF07776">
    <property type="entry name" value="zf-AD"/>
    <property type="match status" value="1"/>
</dbReference>
<keyword evidence="6" id="KW-0805">Transcription regulation</keyword>
<reference evidence="14" key="1">
    <citation type="submission" date="2013-02" db="EMBL/GenBank/DDBJ databases">
        <authorList>
            <person name="Hughes D."/>
        </authorList>
    </citation>
    <scope>NUCLEOTIDE SEQUENCE</scope>
    <source>
        <strain>Durham</strain>
        <strain evidence="14">NC isolate 2 -- Noor lab</strain>
    </source>
</reference>
<evidence type="ECO:0000256" key="7">
    <source>
        <dbReference type="ARBA" id="ARBA00023163"/>
    </source>
</evidence>
<organism evidence="13 14">
    <name type="scientific">Megaselia scalaris</name>
    <name type="common">Humpbacked fly</name>
    <name type="synonym">Phora scalaris</name>
    <dbReference type="NCBI Taxonomy" id="36166"/>
    <lineage>
        <taxon>Eukaryota</taxon>
        <taxon>Metazoa</taxon>
        <taxon>Ecdysozoa</taxon>
        <taxon>Arthropoda</taxon>
        <taxon>Hexapoda</taxon>
        <taxon>Insecta</taxon>
        <taxon>Pterygota</taxon>
        <taxon>Neoptera</taxon>
        <taxon>Endopterygota</taxon>
        <taxon>Diptera</taxon>
        <taxon>Brachycera</taxon>
        <taxon>Muscomorpha</taxon>
        <taxon>Platypezoidea</taxon>
        <taxon>Phoridae</taxon>
        <taxon>Megaseliini</taxon>
        <taxon>Megaselia</taxon>
    </lineage>
</organism>
<dbReference type="FunFam" id="3.30.160.60:FF:000446">
    <property type="entry name" value="Zinc finger protein"/>
    <property type="match status" value="1"/>
</dbReference>
<dbReference type="FunFam" id="3.30.160.60:FF:000130">
    <property type="entry name" value="Spalt-like transcription factor 4"/>
    <property type="match status" value="1"/>
</dbReference>
<evidence type="ECO:0000259" key="11">
    <source>
        <dbReference type="PROSITE" id="PS50157"/>
    </source>
</evidence>
<dbReference type="GO" id="GO:0008270">
    <property type="term" value="F:zinc ion binding"/>
    <property type="evidence" value="ECO:0007669"/>
    <property type="project" value="UniProtKB-UniRule"/>
</dbReference>
<evidence type="ECO:0000256" key="9">
    <source>
        <dbReference type="PROSITE-ProRule" id="PRU00042"/>
    </source>
</evidence>
<keyword evidence="2 10" id="KW-0479">Metal-binding</keyword>
<dbReference type="Proteomes" id="UP000015102">
    <property type="component" value="Unassembled WGS sequence"/>
</dbReference>
<dbReference type="EMBL" id="CAQQ02199231">
    <property type="status" value="NOT_ANNOTATED_CDS"/>
    <property type="molecule type" value="Genomic_DNA"/>
</dbReference>
<keyword evidence="8" id="KW-0539">Nucleus</keyword>
<feature type="domain" description="C2H2-type" evidence="11">
    <location>
        <begin position="230"/>
        <end position="257"/>
    </location>
</feature>
<dbReference type="Gene3D" id="3.40.1800.20">
    <property type="match status" value="1"/>
</dbReference>
<feature type="binding site" evidence="10">
    <location>
        <position position="12"/>
    </location>
    <ligand>
        <name>Zn(2+)</name>
        <dbReference type="ChEBI" id="CHEBI:29105"/>
    </ligand>
</feature>
<evidence type="ECO:0000256" key="10">
    <source>
        <dbReference type="PROSITE-ProRule" id="PRU01263"/>
    </source>
</evidence>
<dbReference type="SMART" id="SM00868">
    <property type="entry name" value="zf-AD"/>
    <property type="match status" value="1"/>
</dbReference>
<dbReference type="Pfam" id="PF00096">
    <property type="entry name" value="zf-C2H2"/>
    <property type="match status" value="2"/>
</dbReference>
<name>T1GFY6_MEGSC</name>
<sequence>MYSINLKTCRVCLVEPADEKCSSTYLEFSKDEDLKQKFKAITGIQLTPEDPDKICPQCKVKLNMAYAFRQNALSTHKYLRKFIAKSKSIFEDMKKSVKLVEVYEDYEFLDSEIQEQPKEPASKSEQHLKQEELIIDEVTEPEYELAEVVEEVNIADQEMAENVITDQYFDEIYEVEEEVLESNQETAESLVTEEIEEIIEDDDLFNEDTKSTLGNRDKDMSMSDSDGGILQCDECQKQFKTKTNLKVHKKLHTGDKPFACEYCQKRFATKGVLKQHVYIHTAKSHINVNTVTEVLHKARVWWLTREDTLAKNHIHVHIVNFILGLETL</sequence>
<dbReference type="EnsemblMetazoa" id="MESCA002289-RA">
    <property type="protein sequence ID" value="MESCA002289-PA"/>
    <property type="gene ID" value="MESCA002289"/>
</dbReference>
<protein>
    <recommendedName>
        <fullName evidence="15">C2H2-type domain-containing protein</fullName>
    </recommendedName>
</protein>
<evidence type="ECO:0000256" key="8">
    <source>
        <dbReference type="ARBA" id="ARBA00023242"/>
    </source>
</evidence>
<keyword evidence="5 10" id="KW-0862">Zinc</keyword>
<dbReference type="OMA" id="SRIRDCC"/>
<dbReference type="InterPro" id="IPR012934">
    <property type="entry name" value="Znf_AD"/>
</dbReference>
<keyword evidence="14" id="KW-1185">Reference proteome</keyword>
<evidence type="ECO:0000256" key="3">
    <source>
        <dbReference type="ARBA" id="ARBA00022737"/>
    </source>
</evidence>
<evidence type="ECO:0000259" key="12">
    <source>
        <dbReference type="PROSITE" id="PS51915"/>
    </source>
</evidence>
<evidence type="ECO:0000256" key="4">
    <source>
        <dbReference type="ARBA" id="ARBA00022771"/>
    </source>
</evidence>
<evidence type="ECO:0000256" key="5">
    <source>
        <dbReference type="ARBA" id="ARBA00022833"/>
    </source>
</evidence>
<evidence type="ECO:0008006" key="15">
    <source>
        <dbReference type="Google" id="ProtNLM"/>
    </source>
</evidence>
<evidence type="ECO:0000256" key="1">
    <source>
        <dbReference type="ARBA" id="ARBA00004123"/>
    </source>
</evidence>
<dbReference type="EMBL" id="CAQQ02199232">
    <property type="status" value="NOT_ANNOTATED_CDS"/>
    <property type="molecule type" value="Genomic_DNA"/>
</dbReference>
<feature type="binding site" evidence="10">
    <location>
        <position position="9"/>
    </location>
    <ligand>
        <name>Zn(2+)</name>
        <dbReference type="ChEBI" id="CHEBI:29105"/>
    </ligand>
</feature>
<feature type="domain" description="C2H2-type" evidence="11">
    <location>
        <begin position="258"/>
        <end position="285"/>
    </location>
</feature>
<dbReference type="HOGENOM" id="CLU_848075_0_0_1"/>
<evidence type="ECO:0000313" key="13">
    <source>
        <dbReference type="EnsemblMetazoa" id="MESCA002289-PA"/>
    </source>
</evidence>
<reference evidence="13" key="2">
    <citation type="submission" date="2015-06" db="UniProtKB">
        <authorList>
            <consortium name="EnsemblMetazoa"/>
        </authorList>
    </citation>
    <scope>IDENTIFICATION</scope>
</reference>
<evidence type="ECO:0000256" key="6">
    <source>
        <dbReference type="ARBA" id="ARBA00023015"/>
    </source>
</evidence>
<feature type="domain" description="ZAD" evidence="12">
    <location>
        <begin position="7"/>
        <end position="82"/>
    </location>
</feature>
<dbReference type="InterPro" id="IPR036236">
    <property type="entry name" value="Znf_C2H2_sf"/>
</dbReference>